<dbReference type="InterPro" id="IPR036388">
    <property type="entry name" value="WH-like_DNA-bd_sf"/>
</dbReference>
<accession>A0A853BUQ1</accession>
<name>A0A853BUQ1_9ACTN</name>
<dbReference type="EMBL" id="JACCFO010000001">
    <property type="protein sequence ID" value="NYI98714.1"/>
    <property type="molecule type" value="Genomic_DNA"/>
</dbReference>
<dbReference type="Proteomes" id="UP000575985">
    <property type="component" value="Unassembled WGS sequence"/>
</dbReference>
<keyword evidence="3" id="KW-0238">DNA-binding</keyword>
<feature type="domain" description="HTH marR-type" evidence="2">
    <location>
        <begin position="4"/>
        <end position="137"/>
    </location>
</feature>
<dbReference type="GO" id="GO:0003677">
    <property type="term" value="F:DNA binding"/>
    <property type="evidence" value="ECO:0007669"/>
    <property type="project" value="UniProtKB-KW"/>
</dbReference>
<dbReference type="RefSeq" id="WP_179769808.1">
    <property type="nucleotide sequence ID" value="NZ_JACCFO010000001.1"/>
</dbReference>
<evidence type="ECO:0000256" key="1">
    <source>
        <dbReference type="ARBA" id="ARBA00004496"/>
    </source>
</evidence>
<evidence type="ECO:0000313" key="4">
    <source>
        <dbReference type="Proteomes" id="UP000575985"/>
    </source>
</evidence>
<dbReference type="PANTHER" id="PTHR33164:SF5">
    <property type="entry name" value="ORGANIC HYDROPEROXIDE RESISTANCE TRANSCRIPTIONAL REGULATOR"/>
    <property type="match status" value="1"/>
</dbReference>
<dbReference type="InterPro" id="IPR036390">
    <property type="entry name" value="WH_DNA-bd_sf"/>
</dbReference>
<dbReference type="Gene3D" id="1.10.10.10">
    <property type="entry name" value="Winged helix-like DNA-binding domain superfamily/Winged helix DNA-binding domain"/>
    <property type="match status" value="1"/>
</dbReference>
<dbReference type="AlphaFoldDB" id="A0A853BUQ1"/>
<dbReference type="Pfam" id="PF12802">
    <property type="entry name" value="MarR_2"/>
    <property type="match status" value="1"/>
</dbReference>
<dbReference type="GO" id="GO:0005737">
    <property type="term" value="C:cytoplasm"/>
    <property type="evidence" value="ECO:0007669"/>
    <property type="project" value="UniProtKB-SubCell"/>
</dbReference>
<dbReference type="PROSITE" id="PS50995">
    <property type="entry name" value="HTH_MARR_2"/>
    <property type="match status" value="1"/>
</dbReference>
<reference evidence="3 4" key="1">
    <citation type="submission" date="2020-07" db="EMBL/GenBank/DDBJ databases">
        <title>Sequencing the genomes of 1000 actinobacteria strains.</title>
        <authorList>
            <person name="Klenk H.-P."/>
        </authorList>
    </citation>
    <scope>NUCLEOTIDE SEQUENCE [LARGE SCALE GENOMIC DNA]</scope>
    <source>
        <strain evidence="3 4">DSM 45927</strain>
    </source>
</reference>
<evidence type="ECO:0000259" key="2">
    <source>
        <dbReference type="PROSITE" id="PS50995"/>
    </source>
</evidence>
<dbReference type="PANTHER" id="PTHR33164">
    <property type="entry name" value="TRANSCRIPTIONAL REGULATOR, MARR FAMILY"/>
    <property type="match status" value="1"/>
</dbReference>
<protein>
    <submittedName>
        <fullName evidence="3">DNA-binding MarR family transcriptional regulator</fullName>
    </submittedName>
</protein>
<dbReference type="InterPro" id="IPR000835">
    <property type="entry name" value="HTH_MarR-typ"/>
</dbReference>
<gene>
    <name evidence="3" type="ORF">HNR12_004991</name>
</gene>
<dbReference type="SMART" id="SM00347">
    <property type="entry name" value="HTH_MARR"/>
    <property type="match status" value="1"/>
</dbReference>
<sequence>MRPAEELRYLILAAQREGNRMLARRLQPLGVTPSQAEVLRLLHDREPLTLKGIGELLVCESGGSPSRLVDRLHAAGLIERRVPDHDRRQVTLTLSAEGRRIAEHIAGIEEELYGRIDAAARGRPVEEVAAFLRSFVSGLPSGDALARRTAAGDD</sequence>
<proteinExistence type="predicted"/>
<keyword evidence="4" id="KW-1185">Reference proteome</keyword>
<comment type="caution">
    <text evidence="3">The sequence shown here is derived from an EMBL/GenBank/DDBJ whole genome shotgun (WGS) entry which is preliminary data.</text>
</comment>
<dbReference type="PRINTS" id="PR00598">
    <property type="entry name" value="HTHMARR"/>
</dbReference>
<dbReference type="InterPro" id="IPR039422">
    <property type="entry name" value="MarR/SlyA-like"/>
</dbReference>
<dbReference type="GO" id="GO:0003700">
    <property type="term" value="F:DNA-binding transcription factor activity"/>
    <property type="evidence" value="ECO:0007669"/>
    <property type="project" value="InterPro"/>
</dbReference>
<evidence type="ECO:0000313" key="3">
    <source>
        <dbReference type="EMBL" id="NYI98714.1"/>
    </source>
</evidence>
<dbReference type="GO" id="GO:0006950">
    <property type="term" value="P:response to stress"/>
    <property type="evidence" value="ECO:0007669"/>
    <property type="project" value="TreeGrafter"/>
</dbReference>
<dbReference type="SUPFAM" id="SSF46785">
    <property type="entry name" value="Winged helix' DNA-binding domain"/>
    <property type="match status" value="1"/>
</dbReference>
<comment type="subcellular location">
    <subcellularLocation>
        <location evidence="1">Cytoplasm</location>
    </subcellularLocation>
</comment>
<organism evidence="3 4">
    <name type="scientific">Streptomonospora nanhaiensis</name>
    <dbReference type="NCBI Taxonomy" id="1323731"/>
    <lineage>
        <taxon>Bacteria</taxon>
        <taxon>Bacillati</taxon>
        <taxon>Actinomycetota</taxon>
        <taxon>Actinomycetes</taxon>
        <taxon>Streptosporangiales</taxon>
        <taxon>Nocardiopsidaceae</taxon>
        <taxon>Streptomonospora</taxon>
    </lineage>
</organism>